<feature type="transmembrane region" description="Helical" evidence="6">
    <location>
        <begin position="108"/>
        <end position="131"/>
    </location>
</feature>
<sequence length="420" mass="45697">MPFIAKVTLLFVVFVDLLGQGLVFPIINTLVMDPGTSMLPRDTTDAMRHFDYGLIIGVFFICWFLGAPYISKLSDVIGRKNAILICLFGALGGYALTIGALYMNSFPLLILGRAITGLTAGNQPIAQAAMIDGSADEEDRNRNMGYIITGVSFGLVGGPIIGGFLSDPQFLGSISSVKLPFYACFALVAIAIALVLFTFREPDEGPAERQPFVFRPAEIFELLWQIRKYPKVLRLTMVFFFFHIANMSFYIFVDNYLTSRFDYGTLGGSMVMLTIGVALAFSSTFLVVPAQKRFSKQAILGGTFVVWAVSAAAFVASPIALLTFVPVFCFYFVFGIAYPTFLGLYSAAVSDEEQGWVMGVTIAVFTLVAGIISLLGGDLIGVDLNLPFYGVIAAALIALLVMFLAWNRPDIRVLTRKSAG</sequence>
<feature type="transmembrane region" description="Helical" evidence="6">
    <location>
        <begin position="356"/>
        <end position="376"/>
    </location>
</feature>
<protein>
    <submittedName>
        <fullName evidence="8">MFS transporter</fullName>
    </submittedName>
</protein>
<feature type="domain" description="Major facilitator superfamily (MFS) profile" evidence="7">
    <location>
        <begin position="5"/>
        <end position="410"/>
    </location>
</feature>
<dbReference type="Proteomes" id="UP001300261">
    <property type="component" value="Unassembled WGS sequence"/>
</dbReference>
<accession>A0ABT3R4W3</accession>
<comment type="subcellular location">
    <subcellularLocation>
        <location evidence="1">Membrane</location>
        <topology evidence="1">Multi-pass membrane protein</topology>
    </subcellularLocation>
</comment>
<evidence type="ECO:0000256" key="3">
    <source>
        <dbReference type="ARBA" id="ARBA00022692"/>
    </source>
</evidence>
<feature type="transmembrane region" description="Helical" evidence="6">
    <location>
        <begin position="179"/>
        <end position="199"/>
    </location>
</feature>
<feature type="transmembrane region" description="Helical" evidence="6">
    <location>
        <begin position="52"/>
        <end position="70"/>
    </location>
</feature>
<proteinExistence type="predicted"/>
<feature type="transmembrane region" description="Helical" evidence="6">
    <location>
        <begin position="388"/>
        <end position="407"/>
    </location>
</feature>
<keyword evidence="4 6" id="KW-1133">Transmembrane helix</keyword>
<feature type="transmembrane region" description="Helical" evidence="6">
    <location>
        <begin position="82"/>
        <end position="102"/>
    </location>
</feature>
<evidence type="ECO:0000256" key="4">
    <source>
        <dbReference type="ARBA" id="ARBA00022989"/>
    </source>
</evidence>
<dbReference type="InterPro" id="IPR020846">
    <property type="entry name" value="MFS_dom"/>
</dbReference>
<keyword evidence="3 6" id="KW-0812">Transmembrane</keyword>
<evidence type="ECO:0000256" key="2">
    <source>
        <dbReference type="ARBA" id="ARBA00022448"/>
    </source>
</evidence>
<evidence type="ECO:0000256" key="6">
    <source>
        <dbReference type="SAM" id="Phobius"/>
    </source>
</evidence>
<feature type="transmembrane region" description="Helical" evidence="6">
    <location>
        <begin position="300"/>
        <end position="324"/>
    </location>
</feature>
<evidence type="ECO:0000313" key="9">
    <source>
        <dbReference type="Proteomes" id="UP001300261"/>
    </source>
</evidence>
<dbReference type="SUPFAM" id="SSF103473">
    <property type="entry name" value="MFS general substrate transporter"/>
    <property type="match status" value="1"/>
</dbReference>
<gene>
    <name evidence="8" type="ORF">ON753_18100</name>
</gene>
<feature type="transmembrane region" description="Helical" evidence="6">
    <location>
        <begin position="330"/>
        <end position="349"/>
    </location>
</feature>
<organism evidence="8 9">
    <name type="scientific">Roseibium salinum</name>
    <dbReference type="NCBI Taxonomy" id="1604349"/>
    <lineage>
        <taxon>Bacteria</taxon>
        <taxon>Pseudomonadati</taxon>
        <taxon>Pseudomonadota</taxon>
        <taxon>Alphaproteobacteria</taxon>
        <taxon>Hyphomicrobiales</taxon>
        <taxon>Stappiaceae</taxon>
        <taxon>Roseibium</taxon>
    </lineage>
</organism>
<keyword evidence="2" id="KW-0813">Transport</keyword>
<feature type="transmembrane region" description="Helical" evidence="6">
    <location>
        <begin position="7"/>
        <end position="32"/>
    </location>
</feature>
<dbReference type="InterPro" id="IPR011701">
    <property type="entry name" value="MFS"/>
</dbReference>
<feature type="transmembrane region" description="Helical" evidence="6">
    <location>
        <begin position="143"/>
        <end position="164"/>
    </location>
</feature>
<dbReference type="PANTHER" id="PTHR23504:SF15">
    <property type="entry name" value="MAJOR FACILITATOR SUPERFAMILY (MFS) PROFILE DOMAIN-CONTAINING PROTEIN"/>
    <property type="match status" value="1"/>
</dbReference>
<dbReference type="EMBL" id="JAPEVI010000003">
    <property type="protein sequence ID" value="MCX2724263.1"/>
    <property type="molecule type" value="Genomic_DNA"/>
</dbReference>
<comment type="caution">
    <text evidence="8">The sequence shown here is derived from an EMBL/GenBank/DDBJ whole genome shotgun (WGS) entry which is preliminary data.</text>
</comment>
<dbReference type="Gene3D" id="1.20.1250.20">
    <property type="entry name" value="MFS general substrate transporter like domains"/>
    <property type="match status" value="1"/>
</dbReference>
<dbReference type="PROSITE" id="PS50850">
    <property type="entry name" value="MFS"/>
    <property type="match status" value="1"/>
</dbReference>
<dbReference type="RefSeq" id="WP_265964135.1">
    <property type="nucleotide sequence ID" value="NZ_JAPEVI010000003.1"/>
</dbReference>
<name>A0ABT3R4W3_9HYPH</name>
<evidence type="ECO:0000313" key="8">
    <source>
        <dbReference type="EMBL" id="MCX2724263.1"/>
    </source>
</evidence>
<keyword evidence="5 6" id="KW-0472">Membrane</keyword>
<dbReference type="Pfam" id="PF07690">
    <property type="entry name" value="MFS_1"/>
    <property type="match status" value="1"/>
</dbReference>
<dbReference type="PANTHER" id="PTHR23504">
    <property type="entry name" value="MAJOR FACILITATOR SUPERFAMILY DOMAIN-CONTAINING PROTEIN 10"/>
    <property type="match status" value="1"/>
</dbReference>
<evidence type="ECO:0000256" key="1">
    <source>
        <dbReference type="ARBA" id="ARBA00004141"/>
    </source>
</evidence>
<feature type="transmembrane region" description="Helical" evidence="6">
    <location>
        <begin position="232"/>
        <end position="253"/>
    </location>
</feature>
<keyword evidence="9" id="KW-1185">Reference proteome</keyword>
<feature type="transmembrane region" description="Helical" evidence="6">
    <location>
        <begin position="265"/>
        <end position="288"/>
    </location>
</feature>
<dbReference type="InterPro" id="IPR036259">
    <property type="entry name" value="MFS_trans_sf"/>
</dbReference>
<evidence type="ECO:0000259" key="7">
    <source>
        <dbReference type="PROSITE" id="PS50850"/>
    </source>
</evidence>
<reference evidence="8 9" key="1">
    <citation type="journal article" date="2016" name="Int. J. Syst. Evol. Microbiol.">
        <title>Labrenzia salina sp. nov., isolated from the rhizosphere of the halophyte Arthrocnemum macrostachyum.</title>
        <authorList>
            <person name="Camacho M."/>
            <person name="Redondo-Gomez S."/>
            <person name="Rodriguez-Llorente I."/>
            <person name="Rohde M."/>
            <person name="Sproer C."/>
            <person name="Schumann P."/>
            <person name="Klenk H.P."/>
            <person name="Montero-Calasanz M.D.C."/>
        </authorList>
    </citation>
    <scope>NUCLEOTIDE SEQUENCE [LARGE SCALE GENOMIC DNA]</scope>
    <source>
        <strain evidence="8 9">DSM 29163</strain>
    </source>
</reference>
<evidence type="ECO:0000256" key="5">
    <source>
        <dbReference type="ARBA" id="ARBA00023136"/>
    </source>
</evidence>